<dbReference type="GO" id="GO:0008017">
    <property type="term" value="F:microtubule binding"/>
    <property type="evidence" value="ECO:0007669"/>
    <property type="project" value="InterPro"/>
</dbReference>
<sequence>MSPRRLWRAGALFRVIQRMRGLLSNIWQKSLSFLESLKLGERKQEQTLALLRQEAELERLMEKCSTQARPGMALELEQPQVCVDLELQSSGSTVTARPRCGPLPAQKPVQERKPDQTPSQLPLARLYPWDNPILRWSQTRPRSVTPPQFSHCTLQMLEQSLREEELRAQHQAALLRLREKTRAELAWLEHRQRVSSQSISCPRYLNSTGSYAAPVASAQKQQQALGNLERELMRKLGLGLALLGDPQLGKGQGHLEGHREGPRTAPEPGFPPDTPRRPACVGPGGRAAVFSSGWFRGRSGTCGPSTCSSPQERKLLLQHQKDILSLQRSTALLRQEFRAWSRLPQSSSPEVKATREEGPGTSQQPEGPALGLLAPPPRTSTPHRPGSQRPRRSPENPQVPRLLTKQEDRTPPAWAASAGDGHLQPPRLAWGEDTPVASGRPDAGGQLAESHGHMGQGDPQTKPSPQPAGEKTSAPTESRASNFQGRSRRSPSAGGPLSPREASCFQQVVEGSRSRAGSELGLDFASSPVEEPVAMESCSGEQRLEAWRAARAGGALGPGDGLARTSCPLAERPSRPAGAPCAGPGPPCTPAHAHVLLNLIPPLWKQRCHLMNRPKILGGGSMRGPSREHCL</sequence>
<dbReference type="AlphaFoldDB" id="A0A341CU44"/>
<dbReference type="KEGG" id="nasi:112411366"/>
<name>A0A341CU44_NEOAA</name>
<reference evidence="3" key="1">
    <citation type="submission" date="2025-08" db="UniProtKB">
        <authorList>
            <consortium name="RefSeq"/>
        </authorList>
    </citation>
    <scope>IDENTIFICATION</scope>
    <source>
        <tissue evidence="3">Meat</tissue>
    </source>
</reference>
<dbReference type="GeneID" id="112411366"/>
<dbReference type="Proteomes" id="UP000252040">
    <property type="component" value="Unplaced"/>
</dbReference>
<feature type="region of interest" description="Disordered" evidence="1">
    <location>
        <begin position="342"/>
        <end position="510"/>
    </location>
</feature>
<dbReference type="STRING" id="1706337.A0A341CU44"/>
<proteinExistence type="predicted"/>
<dbReference type="GO" id="GO:0005813">
    <property type="term" value="C:centrosome"/>
    <property type="evidence" value="ECO:0007669"/>
    <property type="project" value="InterPro"/>
</dbReference>
<feature type="compositionally biased region" description="Basic and acidic residues" evidence="1">
    <location>
        <begin position="253"/>
        <end position="262"/>
    </location>
</feature>
<dbReference type="InParanoid" id="A0A341CU44"/>
<gene>
    <name evidence="3" type="primary">LOC112411366</name>
</gene>
<feature type="region of interest" description="Disordered" evidence="1">
    <location>
        <begin position="93"/>
        <end position="122"/>
    </location>
</feature>
<dbReference type="PANTHER" id="PTHR13958">
    <property type="entry name" value="CENTROSOME-ASSOCIATED PROTEIN 350"/>
    <property type="match status" value="1"/>
</dbReference>
<dbReference type="GO" id="GO:0034453">
    <property type="term" value="P:microtubule anchoring"/>
    <property type="evidence" value="ECO:0007669"/>
    <property type="project" value="InterPro"/>
</dbReference>
<dbReference type="PANTHER" id="PTHR13958:SF3">
    <property type="entry name" value="CAP-GLY DOMAIN-CONTAINING PROTEIN-RELATED"/>
    <property type="match status" value="1"/>
</dbReference>
<dbReference type="InterPro" id="IPR028750">
    <property type="entry name" value="CEP350/CC187"/>
</dbReference>
<feature type="compositionally biased region" description="Polar residues" evidence="1">
    <location>
        <begin position="473"/>
        <end position="485"/>
    </location>
</feature>
<organism evidence="2 3">
    <name type="scientific">Neophocaena asiaeorientalis asiaeorientalis</name>
    <name type="common">Yangtze finless porpoise</name>
    <name type="synonym">Neophocaena phocaenoides subsp. asiaeorientalis</name>
    <dbReference type="NCBI Taxonomy" id="1706337"/>
    <lineage>
        <taxon>Eukaryota</taxon>
        <taxon>Metazoa</taxon>
        <taxon>Chordata</taxon>
        <taxon>Craniata</taxon>
        <taxon>Vertebrata</taxon>
        <taxon>Euteleostomi</taxon>
        <taxon>Mammalia</taxon>
        <taxon>Eutheria</taxon>
        <taxon>Laurasiatheria</taxon>
        <taxon>Artiodactyla</taxon>
        <taxon>Whippomorpha</taxon>
        <taxon>Cetacea</taxon>
        <taxon>Odontoceti</taxon>
        <taxon>Phocoenidae</taxon>
        <taxon>Neophocaena</taxon>
    </lineage>
</organism>
<dbReference type="RefSeq" id="XP_024618191.1">
    <property type="nucleotide sequence ID" value="XM_024762423.1"/>
</dbReference>
<feature type="region of interest" description="Disordered" evidence="1">
    <location>
        <begin position="247"/>
        <end position="283"/>
    </location>
</feature>
<protein>
    <submittedName>
        <fullName evidence="3">Centrosome-associated protein 350-like</fullName>
    </submittedName>
</protein>
<evidence type="ECO:0000256" key="1">
    <source>
        <dbReference type="SAM" id="MobiDB-lite"/>
    </source>
</evidence>
<accession>A0A341CU44</accession>
<evidence type="ECO:0000313" key="2">
    <source>
        <dbReference type="Proteomes" id="UP000252040"/>
    </source>
</evidence>
<keyword evidence="2" id="KW-1185">Reference proteome</keyword>
<evidence type="ECO:0000313" key="3">
    <source>
        <dbReference type="RefSeq" id="XP_024618191.1"/>
    </source>
</evidence>